<dbReference type="InterPro" id="IPR021417">
    <property type="entry name" value="DUF3060"/>
</dbReference>
<reference evidence="3 4" key="1">
    <citation type="submission" date="2020-07" db="EMBL/GenBank/DDBJ databases">
        <title>MOT database genomes.</title>
        <authorList>
            <person name="Joseph S."/>
            <person name="Aduse-Opoku J."/>
            <person name="Hashim A."/>
            <person name="Wade W."/>
            <person name="Curtis M."/>
        </authorList>
    </citation>
    <scope>NUCLEOTIDE SEQUENCE [LARGE SCALE GENOMIC DNA]</scope>
    <source>
        <strain evidence="3 4">DSM 100099</strain>
    </source>
</reference>
<organism evidence="3 4">
    <name type="scientific">Sanguibacter inulinus</name>
    <dbReference type="NCBI Taxonomy" id="60922"/>
    <lineage>
        <taxon>Bacteria</taxon>
        <taxon>Bacillati</taxon>
        <taxon>Actinomycetota</taxon>
        <taxon>Actinomycetes</taxon>
        <taxon>Micrococcales</taxon>
        <taxon>Sanguibacteraceae</taxon>
        <taxon>Sanguibacter</taxon>
    </lineage>
</organism>
<keyword evidence="4" id="KW-1185">Reference proteome</keyword>
<dbReference type="AlphaFoldDB" id="A0A853EUP2"/>
<evidence type="ECO:0000313" key="3">
    <source>
        <dbReference type="EMBL" id="NYS94201.1"/>
    </source>
</evidence>
<proteinExistence type="predicted"/>
<comment type="caution">
    <text evidence="3">The sequence shown here is derived from an EMBL/GenBank/DDBJ whole genome shotgun (WGS) entry which is preliminary data.</text>
</comment>
<protein>
    <submittedName>
        <fullName evidence="3">DUF3060 domain-containing protein</fullName>
    </submittedName>
</protein>
<dbReference type="EMBL" id="JACBYE010000028">
    <property type="protein sequence ID" value="NYS94201.1"/>
    <property type="molecule type" value="Genomic_DNA"/>
</dbReference>
<dbReference type="Proteomes" id="UP000561011">
    <property type="component" value="Unassembled WGS sequence"/>
</dbReference>
<feature type="compositionally biased region" description="Low complexity" evidence="1">
    <location>
        <begin position="102"/>
        <end position="112"/>
    </location>
</feature>
<feature type="signal peptide" evidence="2">
    <location>
        <begin position="1"/>
        <end position="36"/>
    </location>
</feature>
<evidence type="ECO:0000256" key="1">
    <source>
        <dbReference type="SAM" id="MobiDB-lite"/>
    </source>
</evidence>
<dbReference type="Pfam" id="PF11259">
    <property type="entry name" value="DUF3060"/>
    <property type="match status" value="1"/>
</dbReference>
<gene>
    <name evidence="3" type="ORF">HZZ10_11815</name>
</gene>
<keyword evidence="2" id="KW-0732">Signal</keyword>
<sequence length="222" mass="21662">MTPRPQTASATSPHGRTRPSALACLAAATAAALLLAGCTVEVVDRRDTASASDDASSPSSTSTTSGTSAPEDASTTDDAATDGGQTTPDSPETSEGGDPSDDPAASAPDEAPGGPGAHPSPVATPAPPTTTVGCGADGTLDLWRASQAVELTEACEHVTISAADVQLTAREITTLEIAAAGVVVHVTSVGTVSVAGADNTVTWDEGSPEVSDEGAGNVLVAS</sequence>
<feature type="region of interest" description="Disordered" evidence="1">
    <location>
        <begin position="203"/>
        <end position="222"/>
    </location>
</feature>
<feature type="compositionally biased region" description="Low complexity" evidence="1">
    <location>
        <begin position="49"/>
        <end position="89"/>
    </location>
</feature>
<dbReference type="RefSeq" id="WP_056135321.1">
    <property type="nucleotide sequence ID" value="NZ_JACBYE010000028.1"/>
</dbReference>
<evidence type="ECO:0000256" key="2">
    <source>
        <dbReference type="SAM" id="SignalP"/>
    </source>
</evidence>
<accession>A0A853EUP2</accession>
<feature type="region of interest" description="Disordered" evidence="1">
    <location>
        <begin position="46"/>
        <end position="132"/>
    </location>
</feature>
<name>A0A853EUP2_9MICO</name>
<feature type="chain" id="PRO_5038583770" evidence="2">
    <location>
        <begin position="37"/>
        <end position="222"/>
    </location>
</feature>
<evidence type="ECO:0000313" key="4">
    <source>
        <dbReference type="Proteomes" id="UP000561011"/>
    </source>
</evidence>